<evidence type="ECO:0000313" key="2">
    <source>
        <dbReference type="EMBL" id="CAG8572259.1"/>
    </source>
</evidence>
<comment type="caution">
    <text evidence="2">The sequence shown here is derived from an EMBL/GenBank/DDBJ whole genome shotgun (WGS) entry which is preliminary data.</text>
</comment>
<gene>
    <name evidence="2" type="ORF">AGERDE_LOCUS7698</name>
</gene>
<organism evidence="2 3">
    <name type="scientific">Ambispora gerdemannii</name>
    <dbReference type="NCBI Taxonomy" id="144530"/>
    <lineage>
        <taxon>Eukaryota</taxon>
        <taxon>Fungi</taxon>
        <taxon>Fungi incertae sedis</taxon>
        <taxon>Mucoromycota</taxon>
        <taxon>Glomeromycotina</taxon>
        <taxon>Glomeromycetes</taxon>
        <taxon>Archaeosporales</taxon>
        <taxon>Ambisporaceae</taxon>
        <taxon>Ambispora</taxon>
    </lineage>
</organism>
<dbReference type="AlphaFoldDB" id="A0A9N9BQ64"/>
<sequence length="177" mass="20352">MGNSESVHSIVSAFKEKENNKHESRKRNADIRKDEVKTRYAFEEKRMDLEHQHKIAELITQMKLTKSQAGKELVLAYMAMLTSIIQQNNTVFEKAVPLIQQISDGKTPDSIKKAAEKAIARAFDGYRSTQELLEFSKLEVERLNLKQNAEFLQLIDVAIEQKVITDENKIYILEEGI</sequence>
<keyword evidence="3" id="KW-1185">Reference proteome</keyword>
<dbReference type="OrthoDB" id="2432705at2759"/>
<reference evidence="2" key="1">
    <citation type="submission" date="2021-06" db="EMBL/GenBank/DDBJ databases">
        <authorList>
            <person name="Kallberg Y."/>
            <person name="Tangrot J."/>
            <person name="Rosling A."/>
        </authorList>
    </citation>
    <scope>NUCLEOTIDE SEQUENCE</scope>
    <source>
        <strain evidence="2">MT106</strain>
    </source>
</reference>
<protein>
    <submittedName>
        <fullName evidence="2">3845_t:CDS:1</fullName>
    </submittedName>
</protein>
<proteinExistence type="predicted"/>
<name>A0A9N9BQ64_9GLOM</name>
<evidence type="ECO:0000313" key="3">
    <source>
        <dbReference type="Proteomes" id="UP000789831"/>
    </source>
</evidence>
<dbReference type="Proteomes" id="UP000789831">
    <property type="component" value="Unassembled WGS sequence"/>
</dbReference>
<dbReference type="EMBL" id="CAJVPL010001458">
    <property type="protein sequence ID" value="CAG8572259.1"/>
    <property type="molecule type" value="Genomic_DNA"/>
</dbReference>
<accession>A0A9N9BQ64</accession>
<evidence type="ECO:0000256" key="1">
    <source>
        <dbReference type="SAM" id="MobiDB-lite"/>
    </source>
</evidence>
<feature type="compositionally biased region" description="Basic and acidic residues" evidence="1">
    <location>
        <begin position="14"/>
        <end position="30"/>
    </location>
</feature>
<feature type="region of interest" description="Disordered" evidence="1">
    <location>
        <begin position="1"/>
        <end position="30"/>
    </location>
</feature>